<dbReference type="InterPro" id="IPR016036">
    <property type="entry name" value="Malonyl_transacylase_ACP-bd"/>
</dbReference>
<dbReference type="CDD" id="cd02440">
    <property type="entry name" value="AdoMet_MTases"/>
    <property type="match status" value="1"/>
</dbReference>
<dbReference type="SUPFAM" id="SSF53901">
    <property type="entry name" value="Thiolase-like"/>
    <property type="match status" value="1"/>
</dbReference>
<dbReference type="Gene3D" id="3.30.559.30">
    <property type="entry name" value="Nonribosomal peptide synthetase, condensation domain"/>
    <property type="match status" value="1"/>
</dbReference>
<evidence type="ECO:0000256" key="7">
    <source>
        <dbReference type="ARBA" id="ARBA00023002"/>
    </source>
</evidence>
<feature type="domain" description="PKS/mFAS DH" evidence="13">
    <location>
        <begin position="935"/>
        <end position="1237"/>
    </location>
</feature>
<evidence type="ECO:0000256" key="5">
    <source>
        <dbReference type="ARBA" id="ARBA00022679"/>
    </source>
</evidence>
<dbReference type="SMART" id="SM00827">
    <property type="entry name" value="PKS_AT"/>
    <property type="match status" value="1"/>
</dbReference>
<dbReference type="PANTHER" id="PTHR43775:SF20">
    <property type="entry name" value="HYBRID PKS-NRPS SYNTHETASE APDA"/>
    <property type="match status" value="1"/>
</dbReference>
<keyword evidence="7" id="KW-0560">Oxidoreductase</keyword>
<dbReference type="GO" id="GO:0004315">
    <property type="term" value="F:3-oxoacyl-[acyl-carrier-protein] synthase activity"/>
    <property type="evidence" value="ECO:0007669"/>
    <property type="project" value="InterPro"/>
</dbReference>
<dbReference type="InterPro" id="IPR018201">
    <property type="entry name" value="Ketoacyl_synth_AS"/>
</dbReference>
<dbReference type="GO" id="GO:0016491">
    <property type="term" value="F:oxidoreductase activity"/>
    <property type="evidence" value="ECO:0007669"/>
    <property type="project" value="UniProtKB-KW"/>
</dbReference>
<dbReference type="InterPro" id="IPR042104">
    <property type="entry name" value="PKS_dehydratase_sf"/>
</dbReference>
<dbReference type="SUPFAM" id="SSF47336">
    <property type="entry name" value="ACP-like"/>
    <property type="match status" value="1"/>
</dbReference>
<dbReference type="PANTHER" id="PTHR43775">
    <property type="entry name" value="FATTY ACID SYNTHASE"/>
    <property type="match status" value="1"/>
</dbReference>
<dbReference type="InterPro" id="IPR001227">
    <property type="entry name" value="Ac_transferase_dom_sf"/>
</dbReference>
<sequence length="3956" mass="435163">MNEPIAVIGSACRFAGDSTSPSKLWELLKDPKDVLSEIPESRFSVDGFHHPDGSFPGHNNVRHSYFLSQDPATFDAEFFGIKPVEAKALDPQQRLLLEVAYEGLESAGLPIENLRGSNTGVYVGHMCNDYEALLLRDFQSVPTYHGIGTSRSIMANRLSYFFDLRGPSMTIDTACSSSLVAVHLATQALRAGDSKVALACGSNLLLGPENYITESKLNMLSPDGRSRMWDAGANGYARGEGVAVVVLKTLSAALADGDHVECIIRETGINQDGTTKGITMPSASAQTTLIRETYRKAGLDPLKDEDRCQYFEAHGTGTPAGDPIEAEAIGKAFFGEGRSSTGKMPLFVGSIKTVLGHTEGAAGVASLIKASLFLQHGVIPPNLLFETLNPKITPFYDNLEITTSARAWPELPEHMPRRASVNCFGFGGTNVHVIVESYENGSEKTSTRELLQRTDSTFSPFVFSSSSEKTLLKNLSQVSRFLENPSSIRTTDLAWNLHKRRTVLPYRVIFPASSVEKLKSDIDACLSQTDSEIGTRAILSKSAKPAKILAIFTGQGAQYARMGAALIEGSAVVRDTIRQLEGFLAELPENERPKWSLERELLAEPSLSRLDEAALSQPLCTAIQICLVNLLRLAQVELGSVVGHSSGEIGAAYAAGFLSARDAMYVAYYRGFHCSSITSKGAMLAVGTSYEDAKGLCDLPEFAGRVNVAASNSSSSVTLSGDEDAIAELEDIFEDENKFRRRLKTGGMAYHSHHMLSCSQDYIASLKACNIRPRQSQDCMWYSSVSDTPDAQSSEKLKGVYWADNMVNPVLFSQALTRAVKLEQFDHVIEVGCHPALKGPASQEILDILGSALPYTGTLMRNQCAIAAMSESLGSLWTSHGASCVALDKYEEAMSGPLSFKVLKSLPTHQWDHDTRYWHESRISRNLRLRESKVHPLLGDVTPDSSAHHLSWRNMLRMKDLPWLSGHQLQGQTVFPAAGYVATAVEAARALSGGENLELIDVQDFVIHQAMVFDEEDPGIEVLVSLNEAHSKTPLTTAANFNFSAAVGREPRGLTLMASGYVTVTSGKSNRNKLPQRGPPVPHMIDIDDEKFYSALGKVGYDYSGHFRALSSLTRKLGRATGTVGLAPPLEMEHPLLIHPATLDCALQSIILAFSYPDDGELWSLHVPTTIARVLVNPSLCGSSWTGKSTISFDSASTSRDSTGFVGDVSLYDTESPNAAVQVEGMKAVPFAPATAADDKKFFSQMVWKTDTPDGDSVAWDDEVTDKESQLAYVLERIATFYTRKFEQLLSQDVGPFAHYQKWVQHINDLQKTGKHMYAKREWLNDTWEDIMAASEPFVDTPDVRMLHVIGEQVPLVARGRSNILEHIRTDGLLDEYYVSALGYPQFSKWLARTITQIAHRYPKMDILEVGAGTGGATKSILGQLGSDFGSYTFTDVSTGFFESAQLTFADYGNRIIFSALNAEHDPVAQGYTPHSYDLVVASFVIHATSRLDEALKNVRRLLKPGGFLVLAEGTNNDVTRNGFTFGTLPGWWAGVDEGRLLSPCVSPEEWDAVLRTTGFSGIDTITPDHLSFIYGGSVFVSQAIDDQVNFLRDPLSATTTSVLGQIVVQNVVIIGGKTLKSARLVANIKKTLERFSQSVAVFKTLDDVKHAIISAQSLVISLTEIDLPVFKSITETQFESLKSLFGSEKTILWVTTGRRADDPFSNMTIGFGRSAILEVPELRLQYLDFERSNNIDSNKIVESALRFQFLENAKKRGDTNDLLWAIEPEVTFDKNGTQLVPRLEQMQEANDRYNTDRRSIRREVKLEESAILVSQDSEHHFAVTARSLNLNAEASQSSSLLRSTYTHATPIATHSGLGYLALGKSQNGEKVLALNTELVSSEPLSEDAVYPLGEVSISDTSLLRLAWATILAKSIIAESDPGDGLILHEPTQVLARIVKREAHKKDVQVIFTTYLEFPPTDHGWIRLSALMTRYQIQRLLPKNATLFYDLGFTQHKDVERHTLVSCLPKHCRVRSIHSAHTWSHSDSATFASLKDIVERAIDHENVLEGLQDPETISIGDISAGFQPQTPDAILSWNETASVHIPMTRLEDQGSLFQSGKTYWLVGLSGDLGLSLCDWMIDHGAKHVVITSRNPGKVNSAWVEAHRQGGAQVELITNDVTKADELRAVYETINATMPPIAGLVQGSMVLRDVSIHNMTFEQMTTVLQPRVQGTLNLDNLFIDKDLDFFVLLSSMTGVLGNIGQANYTTSNAFLSSMAANRRNRGLAASVANVGAVVGAGYVTREVRDIDDSSLARVGMMWVSERDFHQTVAESIEAGRLDSNSEPEISTGLREVAANSLKLPPWFNDPKFARFAKKVSNKDDQSIGVKGSVSVKDRLQAAQTMREVLDLITESFSAKLRVLLQIKTEDEALMEMRSDEIGLDSLIAVEVRSWFLKNYEANIPVLSILSGMRLHDLVKQALKDVPHELIPNVDNTSGAQTVTEAVEPLDGSPANDTDEISDSSSKSVISSEETSFTESSTEVIQEHDALTKLLLERTTSLSFTQSMFWFVHALMQDKTTLNHTVLFRIAGKLRVDDLRRAVKTVGQLHEATRTCFFVDESQAVLQGVLEKSTLDLEMGHIEKESDIEQHFENFRTHVFDLHSGQMIRVRLLTCSSDVNYLLVVGHHLVLDGMSHLVFMSDLEKAYDGLALDQNVLQYSDYSIKQKAEYDSGEFESDLHFWRDELSNIPDPLPLNHARRVARQPANEYNNAVVHFRVRVDLANKIRRISKVNRSTSFHFYLAAFEVLIYRLTTAREFCIGIADGNRKEEAMLASFGPYVNLLPLRFAIKPQTFSQAISEARTKAYTALAHSRPPFEILMNELRVPRSSSYSPIFQAFIDYRQGTREKQKFSDCMMEMTKLETGKTAYDISIDIIDNPSSDALIAVMTQIEIYSADDAQTISNMYEDILEEFSASPEKRLTSDWAYRNDNLQEAFSFGRGEPLEMEWSHTLIHRVQEMILKHGDSTAITEANGESFTYREMSQRVHAISSTLLDGGLTPGQRVAVFQEPTANWAFSMLAVMQIGGVYVPLESRTRAGRLAAVLDDCQAVAILVDSTTKSDCEFLIGSNVEIIDVSNIRKLPLNYNGAIHASADAPAMVLYTSGSTGIPKGVVLTHSNFVSEVETSKHVYGLDSGIVALQQSAITFDMSVLQVFLGLALGGNLVIIPKDMRGDSVAIADVLVKEKVTYTCATPSEYNSWLRFGDQSALRTSSWSVALSGGEPFAHTLLASFKSLNKSDLRVFNGYGPTETTCCSTKLEISFEEGAFPDVIPAGLPSPNEVIYILDENMRLLPIGLPGQIAIAGAGVASGYVSDDMTETVFVSNPYAQEADHQRGFSMMYLTGDRGRLLNDGNLYVEGRLGEDTQVKIRGMRINLKDVEQTILKTAKGSISEAVLSVRSTDKEGSESLVGHVVFLPGQTPVNQDVYLRGLLADLPLPQYMCPAVLVPLDEVPKTTSGKLDRRAIAELKVEMKTCLDSLLIPLSEVELELKNIWEQVLSHGASTTWELNAEADFFQIGGTSLLLIEVQAQICTQFDLQVKLVDLFNSSTLGAMAQLMEQKTSPTSGLLIDWDAETALPDDLFDSDLVTQSPASARPRTILLTGASAPLGQHIIRCLLLSSQVDKIICLAVRRLEQRLSAGKLLRDPRIVYHAGDLSTPGFGLCPTDLACIFAEVDAVVHNGAEVSHLKSYVTLRAANFTATQDLVRLCLPRAIPFHYVSTGGIATFDPTLDSFGEVSASSMPPPTDSVDGYTASKWASERFLERVNARYGAKVWIHRPSGIVRPEEEQDHSELLLSILSFSRKLRAVPKTDLLRGALDLVAIERASGDIVKDVLGNIPKSRDGLSFVHHTGDTVVPFDDMKGYLERESGGRDHVDELSLSDWAERAQAVGLPHSLVVVIKNAEHLGKIQINIPIFVKNRAA</sequence>
<feature type="domain" description="Ketosynthase family 3 (KS3)" evidence="12">
    <location>
        <begin position="2"/>
        <end position="437"/>
    </location>
</feature>
<dbReference type="InterPro" id="IPR042099">
    <property type="entry name" value="ANL_N_sf"/>
</dbReference>
<dbReference type="InterPro" id="IPR009081">
    <property type="entry name" value="PP-bd_ACP"/>
</dbReference>
<dbReference type="Gene3D" id="3.40.50.720">
    <property type="entry name" value="NAD(P)-binding Rossmann-like Domain"/>
    <property type="match status" value="2"/>
</dbReference>
<dbReference type="InterPro" id="IPR013120">
    <property type="entry name" value="FAR_NAD-bd"/>
</dbReference>
<feature type="region of interest" description="C-terminal hotdog fold" evidence="9">
    <location>
        <begin position="1084"/>
        <end position="1237"/>
    </location>
</feature>
<dbReference type="InterPro" id="IPR029063">
    <property type="entry name" value="SAM-dependent_MTases_sf"/>
</dbReference>
<dbReference type="Pfam" id="PF00698">
    <property type="entry name" value="Acyl_transf_1"/>
    <property type="match status" value="1"/>
</dbReference>
<feature type="active site" description="Proton acceptor; for dehydratase activity" evidence="9">
    <location>
        <position position="967"/>
    </location>
</feature>
<dbReference type="PROSITE" id="PS52004">
    <property type="entry name" value="KS3_2"/>
    <property type="match status" value="1"/>
</dbReference>
<dbReference type="Pfam" id="PF00550">
    <property type="entry name" value="PP-binding"/>
    <property type="match status" value="1"/>
</dbReference>
<evidence type="ECO:0000256" key="6">
    <source>
        <dbReference type="ARBA" id="ARBA00022737"/>
    </source>
</evidence>
<proteinExistence type="evidence at transcript level"/>
<dbReference type="GO" id="GO:0016874">
    <property type="term" value="F:ligase activity"/>
    <property type="evidence" value="ECO:0007669"/>
    <property type="project" value="UniProtKB-KW"/>
</dbReference>
<dbReference type="InterPro" id="IPR032821">
    <property type="entry name" value="PKS_assoc"/>
</dbReference>
<evidence type="ECO:0000259" key="11">
    <source>
        <dbReference type="PROSITE" id="PS50075"/>
    </source>
</evidence>
<dbReference type="FunFam" id="3.40.47.10:FF:000019">
    <property type="entry name" value="Polyketide synthase type I"/>
    <property type="match status" value="1"/>
</dbReference>
<dbReference type="SUPFAM" id="SSF52151">
    <property type="entry name" value="FabD/lysophospholipase-like"/>
    <property type="match status" value="1"/>
</dbReference>
<dbReference type="InterPro" id="IPR049552">
    <property type="entry name" value="PKS_DH_N"/>
</dbReference>
<protein>
    <submittedName>
        <fullName evidence="14">Polyketide synthase</fullName>
    </submittedName>
</protein>
<dbReference type="InterPro" id="IPR014030">
    <property type="entry name" value="Ketoacyl_synth_N"/>
</dbReference>
<organism evidence="14">
    <name type="scientific">Pestalotiopsis microspora</name>
    <dbReference type="NCBI Taxonomy" id="85828"/>
    <lineage>
        <taxon>Eukaryota</taxon>
        <taxon>Fungi</taxon>
        <taxon>Dikarya</taxon>
        <taxon>Ascomycota</taxon>
        <taxon>Pezizomycotina</taxon>
        <taxon>Sordariomycetes</taxon>
        <taxon>Xylariomycetidae</taxon>
        <taxon>Amphisphaeriales</taxon>
        <taxon>Sporocadaceae</taxon>
        <taxon>Pestalotiopsis</taxon>
    </lineage>
</organism>
<dbReference type="InterPro" id="IPR001242">
    <property type="entry name" value="Condensation_dom"/>
</dbReference>
<evidence type="ECO:0000256" key="9">
    <source>
        <dbReference type="PROSITE-ProRule" id="PRU01363"/>
    </source>
</evidence>
<dbReference type="InterPro" id="IPR050091">
    <property type="entry name" value="PKS_NRPS_Biosynth_Enz"/>
</dbReference>
<evidence type="ECO:0000256" key="10">
    <source>
        <dbReference type="SAM" id="MobiDB-lite"/>
    </source>
</evidence>
<dbReference type="InterPro" id="IPR020841">
    <property type="entry name" value="PKS_Beta-ketoAc_synthase_dom"/>
</dbReference>
<feature type="compositionally biased region" description="Low complexity" evidence="10">
    <location>
        <begin position="2501"/>
        <end position="2513"/>
    </location>
</feature>
<dbReference type="InterPro" id="IPR000873">
    <property type="entry name" value="AMP-dep_synth/lig_dom"/>
</dbReference>
<dbReference type="Gene3D" id="3.40.47.10">
    <property type="match status" value="1"/>
</dbReference>
<name>A0A1P8NTJ5_PESMI</name>
<dbReference type="Gene3D" id="3.30.559.10">
    <property type="entry name" value="Chloramphenicol acetyltransferase-like domain"/>
    <property type="match status" value="1"/>
</dbReference>
<dbReference type="InterPro" id="IPR057326">
    <property type="entry name" value="KR_dom"/>
</dbReference>
<dbReference type="SMART" id="SM00826">
    <property type="entry name" value="PKS_DH"/>
    <property type="match status" value="1"/>
</dbReference>
<dbReference type="CDD" id="cd19532">
    <property type="entry name" value="C_PKS-NRPS"/>
    <property type="match status" value="1"/>
</dbReference>
<accession>A0A1P8NTJ5</accession>
<feature type="active site" description="Proton donor; for dehydratase activity" evidence="9">
    <location>
        <position position="1144"/>
    </location>
</feature>
<dbReference type="Pfam" id="PF14765">
    <property type="entry name" value="PS-DH"/>
    <property type="match status" value="1"/>
</dbReference>
<evidence type="ECO:0000313" key="14">
    <source>
        <dbReference type="EMBL" id="APX44000.1"/>
    </source>
</evidence>
<dbReference type="CDD" id="cd00833">
    <property type="entry name" value="PKS"/>
    <property type="match status" value="1"/>
</dbReference>
<dbReference type="Pfam" id="PF00109">
    <property type="entry name" value="ketoacyl-synt"/>
    <property type="match status" value="1"/>
</dbReference>
<dbReference type="Gene3D" id="3.40.50.150">
    <property type="entry name" value="Vaccinia Virus protein VP39"/>
    <property type="match status" value="1"/>
</dbReference>
<dbReference type="Gene3D" id="3.40.50.12780">
    <property type="entry name" value="N-terminal domain of ligase-like"/>
    <property type="match status" value="1"/>
</dbReference>
<dbReference type="InterPro" id="IPR020845">
    <property type="entry name" value="AMP-binding_CS"/>
</dbReference>
<keyword evidence="1" id="KW-0596">Phosphopantetheine</keyword>
<dbReference type="InterPro" id="IPR013968">
    <property type="entry name" value="PKS_KR"/>
</dbReference>
<feature type="region of interest" description="Disordered" evidence="10">
    <location>
        <begin position="2485"/>
        <end position="2513"/>
    </location>
</feature>
<dbReference type="Pfam" id="PF00501">
    <property type="entry name" value="AMP-binding"/>
    <property type="match status" value="1"/>
</dbReference>
<dbReference type="Pfam" id="PF16197">
    <property type="entry name" value="KAsynt_C_assoc"/>
    <property type="match status" value="1"/>
</dbReference>
<dbReference type="InterPro" id="IPR014043">
    <property type="entry name" value="Acyl_transferase_dom"/>
</dbReference>
<feature type="domain" description="Carrier" evidence="11">
    <location>
        <begin position="2382"/>
        <end position="2464"/>
    </location>
</feature>
<evidence type="ECO:0000256" key="4">
    <source>
        <dbReference type="ARBA" id="ARBA00022603"/>
    </source>
</evidence>
<dbReference type="InterPro" id="IPR049900">
    <property type="entry name" value="PKS_mFAS_DH"/>
</dbReference>
<dbReference type="Gene3D" id="3.30.300.30">
    <property type="match status" value="1"/>
</dbReference>
<dbReference type="InterPro" id="IPR036291">
    <property type="entry name" value="NAD(P)-bd_dom_sf"/>
</dbReference>
<dbReference type="GO" id="GO:0008168">
    <property type="term" value="F:methyltransferase activity"/>
    <property type="evidence" value="ECO:0007669"/>
    <property type="project" value="UniProtKB-KW"/>
</dbReference>
<dbReference type="CDD" id="cd05930">
    <property type="entry name" value="A_NRPS"/>
    <property type="match status" value="1"/>
</dbReference>
<reference evidence="14" key="1">
    <citation type="submission" date="2016-05" db="EMBL/GenBank/DDBJ databases">
        <authorList>
            <person name="Lavstsen T."/>
            <person name="Jespersen J.S."/>
        </authorList>
    </citation>
    <scope>NUCLEOTIDE SEQUENCE</scope>
    <source>
        <strain evidence="14">NK17</strain>
    </source>
</reference>
<dbReference type="SUPFAM" id="SSF52777">
    <property type="entry name" value="CoA-dependent acyltransferases"/>
    <property type="match status" value="2"/>
</dbReference>
<dbReference type="InterPro" id="IPR014031">
    <property type="entry name" value="Ketoacyl_synth_C"/>
</dbReference>
<evidence type="ECO:0000259" key="13">
    <source>
        <dbReference type="PROSITE" id="PS52019"/>
    </source>
</evidence>
<dbReference type="GO" id="GO:0009403">
    <property type="term" value="P:toxin biosynthetic process"/>
    <property type="evidence" value="ECO:0007669"/>
    <property type="project" value="UniProtKB-ARBA"/>
</dbReference>
<dbReference type="Gene3D" id="3.10.129.110">
    <property type="entry name" value="Polyketide synthase dehydratase"/>
    <property type="match status" value="1"/>
</dbReference>
<keyword evidence="6" id="KW-0677">Repeat</keyword>
<dbReference type="InterPro" id="IPR036736">
    <property type="entry name" value="ACP-like_sf"/>
</dbReference>
<dbReference type="PROSITE" id="PS52019">
    <property type="entry name" value="PKS_MFAS_DH"/>
    <property type="match status" value="1"/>
</dbReference>
<feature type="region of interest" description="N-terminal hotdog fold" evidence="9">
    <location>
        <begin position="935"/>
        <end position="1069"/>
    </location>
</feature>
<keyword evidence="4" id="KW-0489">Methyltransferase</keyword>
<dbReference type="PROSITE" id="PS00606">
    <property type="entry name" value="KS3_1"/>
    <property type="match status" value="1"/>
</dbReference>
<dbReference type="SUPFAM" id="SSF56801">
    <property type="entry name" value="Acetyl-CoA synthetase-like"/>
    <property type="match status" value="1"/>
</dbReference>
<dbReference type="PROSITE" id="PS00455">
    <property type="entry name" value="AMP_BINDING"/>
    <property type="match status" value="1"/>
</dbReference>
<dbReference type="SUPFAM" id="SSF53335">
    <property type="entry name" value="S-adenosyl-L-methionine-dependent methyltransferases"/>
    <property type="match status" value="1"/>
</dbReference>
<keyword evidence="3" id="KW-0436">Ligase</keyword>
<dbReference type="Pfam" id="PF08242">
    <property type="entry name" value="Methyltransf_12"/>
    <property type="match status" value="1"/>
</dbReference>
<keyword evidence="8" id="KW-0511">Multifunctional enzyme</keyword>
<dbReference type="Pfam" id="PF07993">
    <property type="entry name" value="NAD_binding_4"/>
    <property type="match status" value="1"/>
</dbReference>
<evidence type="ECO:0000256" key="2">
    <source>
        <dbReference type="ARBA" id="ARBA00022553"/>
    </source>
</evidence>
<evidence type="ECO:0000256" key="3">
    <source>
        <dbReference type="ARBA" id="ARBA00022598"/>
    </source>
</evidence>
<dbReference type="Pfam" id="PF00668">
    <property type="entry name" value="Condensation"/>
    <property type="match status" value="1"/>
</dbReference>
<dbReference type="PROSITE" id="PS50075">
    <property type="entry name" value="CARRIER"/>
    <property type="match status" value="2"/>
</dbReference>
<dbReference type="InterPro" id="IPR023213">
    <property type="entry name" value="CAT-like_dom_sf"/>
</dbReference>
<dbReference type="Pfam" id="PF02801">
    <property type="entry name" value="Ketoacyl-synt_C"/>
    <property type="match status" value="1"/>
</dbReference>
<dbReference type="Gene3D" id="1.10.1200.10">
    <property type="entry name" value="ACP-like"/>
    <property type="match status" value="1"/>
</dbReference>
<dbReference type="SUPFAM" id="SSF55048">
    <property type="entry name" value="Probable ACP-binding domain of malonyl-CoA ACP transacylase"/>
    <property type="match status" value="1"/>
</dbReference>
<evidence type="ECO:0000256" key="1">
    <source>
        <dbReference type="ARBA" id="ARBA00022450"/>
    </source>
</evidence>
<dbReference type="InterPro" id="IPR020807">
    <property type="entry name" value="PKS_DH"/>
</dbReference>
<dbReference type="Pfam" id="PF21089">
    <property type="entry name" value="PKS_DH_N"/>
    <property type="match status" value="1"/>
</dbReference>
<evidence type="ECO:0000256" key="8">
    <source>
        <dbReference type="ARBA" id="ARBA00023268"/>
    </source>
</evidence>
<dbReference type="SMART" id="SM00822">
    <property type="entry name" value="PKS_KR"/>
    <property type="match status" value="1"/>
</dbReference>
<dbReference type="SUPFAM" id="SSF51735">
    <property type="entry name" value="NAD(P)-binding Rossmann-fold domains"/>
    <property type="match status" value="2"/>
</dbReference>
<dbReference type="GO" id="GO:0032259">
    <property type="term" value="P:methylation"/>
    <property type="evidence" value="ECO:0007669"/>
    <property type="project" value="UniProtKB-KW"/>
</dbReference>
<gene>
    <name evidence="14" type="primary">pks29</name>
</gene>
<dbReference type="InterPro" id="IPR013217">
    <property type="entry name" value="Methyltransf_12"/>
</dbReference>
<dbReference type="Pfam" id="PF08659">
    <property type="entry name" value="KR"/>
    <property type="match status" value="1"/>
</dbReference>
<dbReference type="EMBL" id="KX190811">
    <property type="protein sequence ID" value="APX44000.1"/>
    <property type="molecule type" value="mRNA"/>
</dbReference>
<keyword evidence="5" id="KW-0808">Transferase</keyword>
<dbReference type="GO" id="GO:0006633">
    <property type="term" value="P:fatty acid biosynthetic process"/>
    <property type="evidence" value="ECO:0007669"/>
    <property type="project" value="InterPro"/>
</dbReference>
<dbReference type="InterPro" id="IPR016035">
    <property type="entry name" value="Acyl_Trfase/lysoPLipase"/>
</dbReference>
<dbReference type="InterPro" id="IPR016039">
    <property type="entry name" value="Thiolase-like"/>
</dbReference>
<evidence type="ECO:0000259" key="12">
    <source>
        <dbReference type="PROSITE" id="PS52004"/>
    </source>
</evidence>
<dbReference type="InterPro" id="IPR045851">
    <property type="entry name" value="AMP-bd_C_sf"/>
</dbReference>
<dbReference type="InterPro" id="IPR006162">
    <property type="entry name" value="Ppantetheine_attach_site"/>
</dbReference>
<keyword evidence="2" id="KW-0597">Phosphoprotein</keyword>
<feature type="domain" description="Carrier" evidence="11">
    <location>
        <begin position="3516"/>
        <end position="3596"/>
    </location>
</feature>
<dbReference type="InterPro" id="IPR049551">
    <property type="entry name" value="PKS_DH_C"/>
</dbReference>
<dbReference type="Gene3D" id="3.40.366.10">
    <property type="entry name" value="Malonyl-Coenzyme A Acyl Carrier Protein, domain 2"/>
    <property type="match status" value="1"/>
</dbReference>
<dbReference type="SMART" id="SM00825">
    <property type="entry name" value="PKS_KS"/>
    <property type="match status" value="1"/>
</dbReference>
<dbReference type="PROSITE" id="PS00012">
    <property type="entry name" value="PHOSPHOPANTETHEINE"/>
    <property type="match status" value="1"/>
</dbReference>
<dbReference type="GO" id="GO:0004312">
    <property type="term" value="F:fatty acid synthase activity"/>
    <property type="evidence" value="ECO:0007669"/>
    <property type="project" value="TreeGrafter"/>
</dbReference>